<dbReference type="EMBL" id="OU893332">
    <property type="protein sequence ID" value="CAG9781905.1"/>
    <property type="molecule type" value="Genomic_DNA"/>
</dbReference>
<proteinExistence type="predicted"/>
<organism evidence="1 2">
    <name type="scientific">Diatraea saccharalis</name>
    <name type="common">sugarcane borer</name>
    <dbReference type="NCBI Taxonomy" id="40085"/>
    <lineage>
        <taxon>Eukaryota</taxon>
        <taxon>Metazoa</taxon>
        <taxon>Ecdysozoa</taxon>
        <taxon>Arthropoda</taxon>
        <taxon>Hexapoda</taxon>
        <taxon>Insecta</taxon>
        <taxon>Pterygota</taxon>
        <taxon>Neoptera</taxon>
        <taxon>Endopterygota</taxon>
        <taxon>Lepidoptera</taxon>
        <taxon>Glossata</taxon>
        <taxon>Ditrysia</taxon>
        <taxon>Pyraloidea</taxon>
        <taxon>Crambidae</taxon>
        <taxon>Crambinae</taxon>
        <taxon>Diatraea</taxon>
    </lineage>
</organism>
<accession>A0A9N9N329</accession>
<evidence type="ECO:0000313" key="1">
    <source>
        <dbReference type="EMBL" id="CAG9781905.1"/>
    </source>
</evidence>
<protein>
    <submittedName>
        <fullName evidence="1">Uncharacterized protein</fullName>
    </submittedName>
</protein>
<reference evidence="1" key="2">
    <citation type="submission" date="2022-10" db="EMBL/GenBank/DDBJ databases">
        <authorList>
            <consortium name="ENA_rothamsted_submissions"/>
            <consortium name="culmorum"/>
            <person name="King R."/>
        </authorList>
    </citation>
    <scope>NUCLEOTIDE SEQUENCE</scope>
</reference>
<name>A0A9N9N329_9NEOP</name>
<dbReference type="Proteomes" id="UP001153714">
    <property type="component" value="Chromosome 1"/>
</dbReference>
<gene>
    <name evidence="1" type="ORF">DIATSA_LOCUS213</name>
</gene>
<reference evidence="1" key="1">
    <citation type="submission" date="2021-12" db="EMBL/GenBank/DDBJ databases">
        <authorList>
            <person name="King R."/>
        </authorList>
    </citation>
    <scope>NUCLEOTIDE SEQUENCE</scope>
</reference>
<dbReference type="AlphaFoldDB" id="A0A9N9N329"/>
<dbReference type="OrthoDB" id="7390660at2759"/>
<evidence type="ECO:0000313" key="2">
    <source>
        <dbReference type="Proteomes" id="UP001153714"/>
    </source>
</evidence>
<sequence>MDFMRIFVRLYNVRLIFVTLFVISLMAKNYSFPINNGFSLKLNSFAVNGDGKIKSFGGLFSKIPKEINNKQGKIDISKTYYPSPPELLGVGCTNQVAKIVLTTKLLNEGDDEQTSDYRNIINLPLLKQPFENYKILVATAPVNLKMNSDNDPMLIYIVFSDDETKESGPKNIPNVYFVNKHGGKLEISKKEKAGPIIVIDSNRTITGLKSNEIEKFVKFKNKFDRRHKYYITR</sequence>
<keyword evidence="2" id="KW-1185">Reference proteome</keyword>